<feature type="transmembrane region" description="Helical" evidence="1">
    <location>
        <begin position="46"/>
        <end position="73"/>
    </location>
</feature>
<evidence type="ECO:0000256" key="1">
    <source>
        <dbReference type="SAM" id="Phobius"/>
    </source>
</evidence>
<keyword evidence="3" id="KW-1185">Reference proteome</keyword>
<dbReference type="AlphaFoldDB" id="A0AAV2SET8"/>
<feature type="transmembrane region" description="Helical" evidence="1">
    <location>
        <begin position="88"/>
        <end position="106"/>
    </location>
</feature>
<comment type="caution">
    <text evidence="2">The sequence shown here is derived from an EMBL/GenBank/DDBJ whole genome shotgun (WGS) entry which is preliminary data.</text>
</comment>
<name>A0AAV2SET8_MEGNR</name>
<protein>
    <submittedName>
        <fullName evidence="2">Uncharacterized protein</fullName>
    </submittedName>
</protein>
<reference evidence="2 3" key="1">
    <citation type="submission" date="2024-05" db="EMBL/GenBank/DDBJ databases">
        <authorList>
            <person name="Wallberg A."/>
        </authorList>
    </citation>
    <scope>NUCLEOTIDE SEQUENCE [LARGE SCALE GENOMIC DNA]</scope>
</reference>
<evidence type="ECO:0000313" key="2">
    <source>
        <dbReference type="EMBL" id="CAL4192169.1"/>
    </source>
</evidence>
<organism evidence="2 3">
    <name type="scientific">Meganyctiphanes norvegica</name>
    <name type="common">Northern krill</name>
    <name type="synonym">Thysanopoda norvegica</name>
    <dbReference type="NCBI Taxonomy" id="48144"/>
    <lineage>
        <taxon>Eukaryota</taxon>
        <taxon>Metazoa</taxon>
        <taxon>Ecdysozoa</taxon>
        <taxon>Arthropoda</taxon>
        <taxon>Crustacea</taxon>
        <taxon>Multicrustacea</taxon>
        <taxon>Malacostraca</taxon>
        <taxon>Eumalacostraca</taxon>
        <taxon>Eucarida</taxon>
        <taxon>Euphausiacea</taxon>
        <taxon>Euphausiidae</taxon>
        <taxon>Meganyctiphanes</taxon>
    </lineage>
</organism>
<proteinExistence type="predicted"/>
<sequence>FTDCSQKTHLREDIQWLLGYASSGYMLLTLILTFGEHPNSSKMFFYFNTACQGATCLIPLIGVIILTFIYYQLSKIIENVTNMESPKLWIILILLILIFLPIFNICNRNPYIRKGNPRNINRQRCLAFVSLIMDFDVLFPPLRNWSYRKEITIDQEDQNCFSINSVMCKPCKVEEEANDKNDFEESLMEEIFKIKKQLEYVSQKIDEKK</sequence>
<keyword evidence="1" id="KW-0812">Transmembrane</keyword>
<accession>A0AAV2SET8</accession>
<evidence type="ECO:0000313" key="3">
    <source>
        <dbReference type="Proteomes" id="UP001497623"/>
    </source>
</evidence>
<feature type="transmembrane region" description="Helical" evidence="1">
    <location>
        <begin position="14"/>
        <end position="34"/>
    </location>
</feature>
<keyword evidence="1" id="KW-1133">Transmembrane helix</keyword>
<gene>
    <name evidence="2" type="ORF">MNOR_LOCUS36711</name>
</gene>
<keyword evidence="1" id="KW-0472">Membrane</keyword>
<dbReference type="EMBL" id="CAXKWB010068596">
    <property type="protein sequence ID" value="CAL4192169.1"/>
    <property type="molecule type" value="Genomic_DNA"/>
</dbReference>
<feature type="non-terminal residue" evidence="2">
    <location>
        <position position="1"/>
    </location>
</feature>
<dbReference type="Proteomes" id="UP001497623">
    <property type="component" value="Unassembled WGS sequence"/>
</dbReference>